<keyword evidence="1" id="KW-0812">Transmembrane</keyword>
<dbReference type="EMBL" id="CP157942">
    <property type="protein sequence ID" value="XBS67017.1"/>
    <property type="molecule type" value="Genomic_DNA"/>
</dbReference>
<sequence>MIGISQLQFPSKESSRLKFFVYLGIVQALNILTMPTSIAISFVAVLYRLEIQTFLTYKKIKNEEVNKKEYWKMFIKDNIIKSVFFLSLVGFILYLSFTKALILAWLLAPIPLRC</sequence>
<feature type="transmembrane region" description="Helical" evidence="1">
    <location>
        <begin position="83"/>
        <end position="108"/>
    </location>
</feature>
<accession>A0AAU7Q2M3</accession>
<protein>
    <submittedName>
        <fullName evidence="2">Uncharacterized protein</fullName>
    </submittedName>
</protein>
<keyword evidence="1" id="KW-0472">Membrane</keyword>
<feature type="transmembrane region" description="Helical" evidence="1">
    <location>
        <begin position="20"/>
        <end position="49"/>
    </location>
</feature>
<evidence type="ECO:0000313" key="2">
    <source>
        <dbReference type="EMBL" id="XBS67017.1"/>
    </source>
</evidence>
<dbReference type="AlphaFoldDB" id="A0AAU7Q2M3"/>
<evidence type="ECO:0000256" key="1">
    <source>
        <dbReference type="SAM" id="Phobius"/>
    </source>
</evidence>
<dbReference type="RefSeq" id="WP_161794196.1">
    <property type="nucleotide sequence ID" value="NZ_CP157942.1"/>
</dbReference>
<name>A0AAU7Q2M3_9RICK</name>
<gene>
    <name evidence="2" type="ORF">ABLO99_07650</name>
</gene>
<keyword evidence="1" id="KW-1133">Transmembrane helix</keyword>
<reference evidence="2" key="1">
    <citation type="submission" date="2024-06" db="EMBL/GenBank/DDBJ databases">
        <authorList>
            <person name="Dussert Y."/>
            <person name="Peccoud J."/>
            <person name="Pigeault R."/>
        </authorList>
    </citation>
    <scope>NUCLEOTIDE SEQUENCE</scope>
    <source>
        <strain evidence="2">WArc</strain>
    </source>
</reference>
<proteinExistence type="predicted"/>
<organism evidence="2">
    <name type="scientific">Wolbachia endosymbiont of Armadillidium arcangelii</name>
    <dbReference type="NCBI Taxonomy" id="3158571"/>
    <lineage>
        <taxon>Bacteria</taxon>
        <taxon>Pseudomonadati</taxon>
        <taxon>Pseudomonadota</taxon>
        <taxon>Alphaproteobacteria</taxon>
        <taxon>Rickettsiales</taxon>
        <taxon>Anaplasmataceae</taxon>
        <taxon>Wolbachieae</taxon>
        <taxon>Wolbachia</taxon>
    </lineage>
</organism>